<dbReference type="HOGENOM" id="CLU_2654659_0_0_1"/>
<keyword evidence="2" id="KW-1185">Reference proteome</keyword>
<dbReference type="Proteomes" id="UP000027222">
    <property type="component" value="Unassembled WGS sequence"/>
</dbReference>
<gene>
    <name evidence="1" type="ORF">GALMADRAFT_255996</name>
</gene>
<evidence type="ECO:0000313" key="2">
    <source>
        <dbReference type="Proteomes" id="UP000027222"/>
    </source>
</evidence>
<protein>
    <submittedName>
        <fullName evidence="1">Uncharacterized protein</fullName>
    </submittedName>
</protein>
<evidence type="ECO:0000313" key="1">
    <source>
        <dbReference type="EMBL" id="KDR69530.1"/>
    </source>
</evidence>
<sequence>MSKLRLTYHLHTYVPADNVVYNLGAKALKGSSYSKKSLTQLAASRWKVFIDTQSKVQSVILKTAPPLKFGFPEEIL</sequence>
<dbReference type="EMBL" id="KL142402">
    <property type="protein sequence ID" value="KDR69530.1"/>
    <property type="molecule type" value="Genomic_DNA"/>
</dbReference>
<organism evidence="1 2">
    <name type="scientific">Galerina marginata (strain CBS 339.88)</name>
    <dbReference type="NCBI Taxonomy" id="685588"/>
    <lineage>
        <taxon>Eukaryota</taxon>
        <taxon>Fungi</taxon>
        <taxon>Dikarya</taxon>
        <taxon>Basidiomycota</taxon>
        <taxon>Agaricomycotina</taxon>
        <taxon>Agaricomycetes</taxon>
        <taxon>Agaricomycetidae</taxon>
        <taxon>Agaricales</taxon>
        <taxon>Agaricineae</taxon>
        <taxon>Strophariaceae</taxon>
        <taxon>Galerina</taxon>
    </lineage>
</organism>
<dbReference type="AlphaFoldDB" id="A0A067SF30"/>
<accession>A0A067SF30</accession>
<reference evidence="2" key="1">
    <citation type="journal article" date="2014" name="Proc. Natl. Acad. Sci. U.S.A.">
        <title>Extensive sampling of basidiomycete genomes demonstrates inadequacy of the white-rot/brown-rot paradigm for wood decay fungi.</title>
        <authorList>
            <person name="Riley R."/>
            <person name="Salamov A.A."/>
            <person name="Brown D.W."/>
            <person name="Nagy L.G."/>
            <person name="Floudas D."/>
            <person name="Held B.W."/>
            <person name="Levasseur A."/>
            <person name="Lombard V."/>
            <person name="Morin E."/>
            <person name="Otillar R."/>
            <person name="Lindquist E.A."/>
            <person name="Sun H."/>
            <person name="LaButti K.M."/>
            <person name="Schmutz J."/>
            <person name="Jabbour D."/>
            <person name="Luo H."/>
            <person name="Baker S.E."/>
            <person name="Pisabarro A.G."/>
            <person name="Walton J.D."/>
            <person name="Blanchette R.A."/>
            <person name="Henrissat B."/>
            <person name="Martin F."/>
            <person name="Cullen D."/>
            <person name="Hibbett D.S."/>
            <person name="Grigoriev I.V."/>
        </authorList>
    </citation>
    <scope>NUCLEOTIDE SEQUENCE [LARGE SCALE GENOMIC DNA]</scope>
    <source>
        <strain evidence="2">CBS 339.88</strain>
    </source>
</reference>
<proteinExistence type="predicted"/>
<feature type="non-terminal residue" evidence="1">
    <location>
        <position position="76"/>
    </location>
</feature>
<name>A0A067SF30_GALM3</name>